<dbReference type="Proteomes" id="UP000254866">
    <property type="component" value="Unassembled WGS sequence"/>
</dbReference>
<dbReference type="EMBL" id="NPIC01000003">
    <property type="protein sequence ID" value="RDL37501.1"/>
    <property type="molecule type" value="Genomic_DNA"/>
</dbReference>
<accession>A0A370TPQ0</accession>
<proteinExistence type="predicted"/>
<organism evidence="2 3">
    <name type="scientific">Venustampulla echinocandica</name>
    <dbReference type="NCBI Taxonomy" id="2656787"/>
    <lineage>
        <taxon>Eukaryota</taxon>
        <taxon>Fungi</taxon>
        <taxon>Dikarya</taxon>
        <taxon>Ascomycota</taxon>
        <taxon>Pezizomycotina</taxon>
        <taxon>Leotiomycetes</taxon>
        <taxon>Helotiales</taxon>
        <taxon>Pleuroascaceae</taxon>
        <taxon>Venustampulla</taxon>
    </lineage>
</organism>
<dbReference type="OrthoDB" id="2565191at2759"/>
<evidence type="ECO:0000256" key="1">
    <source>
        <dbReference type="SAM" id="MobiDB-lite"/>
    </source>
</evidence>
<evidence type="ECO:0000313" key="2">
    <source>
        <dbReference type="EMBL" id="RDL37501.1"/>
    </source>
</evidence>
<dbReference type="PANTHER" id="PTHR28054:SF1">
    <property type="entry name" value="RNA POLYMERASE I-SPECIFIC TRANSCRIPTION INITIATION FACTOR RRN10"/>
    <property type="match status" value="1"/>
</dbReference>
<sequence>MASQAPPSSPSPPSAAIPVAPKPKRNATVYDAVAGRVSSQGFITKQLNFAPARDTTSSTTAAVPPEAVLFRRKNAPIRFAEHDIYFANEREPQLNLPDSDLLKALHCYTTDFYSRAAPGGGASDWRSLDETALIALGILVEEAGRLGGAADLVFTEGAQIIERPPSEKLRGQSSRSPPTQFNKSDDDRPSKKRRVKRAKATDIDE</sequence>
<comment type="caution">
    <text evidence="2">The sequence shown here is derived from an EMBL/GenBank/DDBJ whole genome shotgun (WGS) entry which is preliminary data.</text>
</comment>
<dbReference type="GO" id="GO:0006360">
    <property type="term" value="P:transcription by RNA polymerase I"/>
    <property type="evidence" value="ECO:0007669"/>
    <property type="project" value="InterPro"/>
</dbReference>
<gene>
    <name evidence="2" type="ORF">BP5553_04934</name>
</gene>
<feature type="region of interest" description="Disordered" evidence="1">
    <location>
        <begin position="162"/>
        <end position="205"/>
    </location>
</feature>
<dbReference type="PANTHER" id="PTHR28054">
    <property type="entry name" value="RNA POLYMERASE I-SPECIFIC TRANSCRIPTION INITIATION FACTOR RRN10"/>
    <property type="match status" value="1"/>
</dbReference>
<dbReference type="GeneID" id="43597783"/>
<protein>
    <submittedName>
        <fullName evidence="2">Uncharacterized protein</fullName>
    </submittedName>
</protein>
<feature type="region of interest" description="Disordered" evidence="1">
    <location>
        <begin position="1"/>
        <end position="22"/>
    </location>
</feature>
<reference evidence="2 3" key="1">
    <citation type="journal article" date="2018" name="IMA Fungus">
        <title>IMA Genome-F 9: Draft genome sequence of Annulohypoxylon stygium, Aspergillus mulundensis, Berkeleyomyces basicola (syn. Thielaviopsis basicola), Ceratocystis smalleyi, two Cercospora beticola strains, Coleophoma cylindrospora, Fusarium fracticaudum, Phialophora cf. hyalina, and Morchella septimelata.</title>
        <authorList>
            <person name="Wingfield B.D."/>
            <person name="Bills G.F."/>
            <person name="Dong Y."/>
            <person name="Huang W."/>
            <person name="Nel W.J."/>
            <person name="Swalarsk-Parry B.S."/>
            <person name="Vaghefi N."/>
            <person name="Wilken P.M."/>
            <person name="An Z."/>
            <person name="de Beer Z.W."/>
            <person name="De Vos L."/>
            <person name="Chen L."/>
            <person name="Duong T.A."/>
            <person name="Gao Y."/>
            <person name="Hammerbacher A."/>
            <person name="Kikkert J.R."/>
            <person name="Li Y."/>
            <person name="Li H."/>
            <person name="Li K."/>
            <person name="Li Q."/>
            <person name="Liu X."/>
            <person name="Ma X."/>
            <person name="Naidoo K."/>
            <person name="Pethybridge S.J."/>
            <person name="Sun J."/>
            <person name="Steenkamp E.T."/>
            <person name="van der Nest M.A."/>
            <person name="van Wyk S."/>
            <person name="Wingfield M.J."/>
            <person name="Xiong C."/>
            <person name="Yue Q."/>
            <person name="Zhang X."/>
        </authorList>
    </citation>
    <scope>NUCLEOTIDE SEQUENCE [LARGE SCALE GENOMIC DNA]</scope>
    <source>
        <strain evidence="2 3">BP 5553</strain>
    </source>
</reference>
<dbReference type="InterPro" id="IPR022793">
    <property type="entry name" value="Rrn10"/>
</dbReference>
<feature type="compositionally biased region" description="Polar residues" evidence="1">
    <location>
        <begin position="171"/>
        <end position="182"/>
    </location>
</feature>
<evidence type="ECO:0000313" key="3">
    <source>
        <dbReference type="Proteomes" id="UP000254866"/>
    </source>
</evidence>
<name>A0A370TPQ0_9HELO</name>
<keyword evidence="3" id="KW-1185">Reference proteome</keyword>
<dbReference type="AlphaFoldDB" id="A0A370TPQ0"/>
<dbReference type="STRING" id="2656787.A0A370TPQ0"/>
<dbReference type="RefSeq" id="XP_031870157.1">
    <property type="nucleotide sequence ID" value="XM_032013557.1"/>
</dbReference>